<gene>
    <name evidence="1" type="ORF">ACFS7Y_11655</name>
</gene>
<evidence type="ECO:0000313" key="2">
    <source>
        <dbReference type="Proteomes" id="UP001597525"/>
    </source>
</evidence>
<protein>
    <submittedName>
        <fullName evidence="1">Uncharacterized protein</fullName>
    </submittedName>
</protein>
<evidence type="ECO:0000313" key="1">
    <source>
        <dbReference type="EMBL" id="MFD2968048.1"/>
    </source>
</evidence>
<dbReference type="RefSeq" id="WP_320185956.1">
    <property type="nucleotide sequence ID" value="NZ_CP138332.1"/>
</dbReference>
<reference evidence="2" key="1">
    <citation type="journal article" date="2019" name="Int. J. Syst. Evol. Microbiol.">
        <title>The Global Catalogue of Microorganisms (GCM) 10K type strain sequencing project: providing services to taxonomists for standard genome sequencing and annotation.</title>
        <authorList>
            <consortium name="The Broad Institute Genomics Platform"/>
            <consortium name="The Broad Institute Genome Sequencing Center for Infectious Disease"/>
            <person name="Wu L."/>
            <person name="Ma J."/>
        </authorList>
    </citation>
    <scope>NUCLEOTIDE SEQUENCE [LARGE SCALE GENOMIC DNA]</scope>
    <source>
        <strain evidence="2">KCTC 22814</strain>
    </source>
</reference>
<dbReference type="EMBL" id="JBHUPB010000008">
    <property type="protein sequence ID" value="MFD2968048.1"/>
    <property type="molecule type" value="Genomic_DNA"/>
</dbReference>
<dbReference type="PROSITE" id="PS51257">
    <property type="entry name" value="PROKAR_LIPOPROTEIN"/>
    <property type="match status" value="1"/>
</dbReference>
<sequence>MKKLFQLTKLTAATCFFIILYGCNKQDVPLQTDALFEPFSQQELYYWHEDDRILISQDPSLVLIEIDGATLEQAQDYLPLSQTKGIRIGDNNKLQLITSTENALSVFTRHTTNSGRLAFYPAIKTAGNESTAFITNRISVKFPDNSASTAIDAIAQKYNLTFVKETLYAAHIFESSNAKQALKAANAIYENEDVLWSGPDFIMLFNNNSVQQNPPK</sequence>
<comment type="caution">
    <text evidence="1">The sequence shown here is derived from an EMBL/GenBank/DDBJ whole genome shotgun (WGS) entry which is preliminary data.</text>
</comment>
<organism evidence="1 2">
    <name type="scientific">Sphingobacterium bambusae</name>
    <dbReference type="NCBI Taxonomy" id="662858"/>
    <lineage>
        <taxon>Bacteria</taxon>
        <taxon>Pseudomonadati</taxon>
        <taxon>Bacteroidota</taxon>
        <taxon>Sphingobacteriia</taxon>
        <taxon>Sphingobacteriales</taxon>
        <taxon>Sphingobacteriaceae</taxon>
        <taxon>Sphingobacterium</taxon>
    </lineage>
</organism>
<dbReference type="Proteomes" id="UP001597525">
    <property type="component" value="Unassembled WGS sequence"/>
</dbReference>
<proteinExistence type="predicted"/>
<accession>A0ABW6BEU3</accession>
<keyword evidence="2" id="KW-1185">Reference proteome</keyword>
<name>A0ABW6BEU3_9SPHI</name>